<gene>
    <name evidence="1" type="ORF">CAMGR0001_2161</name>
</gene>
<dbReference type="Proteomes" id="UP000005709">
    <property type="component" value="Unassembled WGS sequence"/>
</dbReference>
<reference evidence="1 2" key="1">
    <citation type="submission" date="2009-07" db="EMBL/GenBank/DDBJ databases">
        <authorList>
            <person name="Madupu R."/>
            <person name="Sebastian Y."/>
            <person name="Durkin A.S."/>
            <person name="Torralba M."/>
            <person name="Methe B."/>
            <person name="Sutton G.G."/>
            <person name="Strausberg R.L."/>
            <person name="Nelson K.E."/>
        </authorList>
    </citation>
    <scope>NUCLEOTIDE SEQUENCE [LARGE SCALE GENOMIC DNA]</scope>
    <source>
        <strain evidence="1 2">RM3268</strain>
    </source>
</reference>
<name>C8PGX3_9BACT</name>
<evidence type="ECO:0000313" key="1">
    <source>
        <dbReference type="EMBL" id="EEV17794.1"/>
    </source>
</evidence>
<evidence type="ECO:0000313" key="2">
    <source>
        <dbReference type="Proteomes" id="UP000005709"/>
    </source>
</evidence>
<dbReference type="AlphaFoldDB" id="C8PGX3"/>
<proteinExistence type="predicted"/>
<keyword evidence="2" id="KW-1185">Reference proteome</keyword>
<comment type="caution">
    <text evidence="1">The sequence shown here is derived from an EMBL/GenBank/DDBJ whole genome shotgun (WGS) entry which is preliminary data.</text>
</comment>
<organism evidence="1 2">
    <name type="scientific">Campylobacter gracilis RM3268</name>
    <dbReference type="NCBI Taxonomy" id="553220"/>
    <lineage>
        <taxon>Bacteria</taxon>
        <taxon>Pseudomonadati</taxon>
        <taxon>Campylobacterota</taxon>
        <taxon>Epsilonproteobacteria</taxon>
        <taxon>Campylobacterales</taxon>
        <taxon>Campylobacteraceae</taxon>
        <taxon>Campylobacter</taxon>
    </lineage>
</organism>
<sequence>MVKFNADAVRTASVAQVGVGKGAGAPRNSERRPLTEICIV</sequence>
<protein>
    <submittedName>
        <fullName evidence="1">Uncharacterized protein</fullName>
    </submittedName>
</protein>
<accession>C8PGX3</accession>
<dbReference type="EMBL" id="ACYG01000022">
    <property type="protein sequence ID" value="EEV17794.1"/>
    <property type="molecule type" value="Genomic_DNA"/>
</dbReference>